<dbReference type="GO" id="GO:0005524">
    <property type="term" value="F:ATP binding"/>
    <property type="evidence" value="ECO:0007669"/>
    <property type="project" value="InterPro"/>
</dbReference>
<protein>
    <recommendedName>
        <fullName evidence="1">Pyruvate phosphate dikinase AMP/ATP-binding domain-containing protein</fullName>
    </recommendedName>
</protein>
<reference evidence="2" key="1">
    <citation type="journal article" date="2015" name="Nature">
        <title>Complex archaea that bridge the gap between prokaryotes and eukaryotes.</title>
        <authorList>
            <person name="Spang A."/>
            <person name="Saw J.H."/>
            <person name="Jorgensen S.L."/>
            <person name="Zaremba-Niedzwiedzka K."/>
            <person name="Martijn J."/>
            <person name="Lind A.E."/>
            <person name="van Eijk R."/>
            <person name="Schleper C."/>
            <person name="Guy L."/>
            <person name="Ettema T.J."/>
        </authorList>
    </citation>
    <scope>NUCLEOTIDE SEQUENCE</scope>
</reference>
<feature type="non-terminal residue" evidence="2">
    <location>
        <position position="1"/>
    </location>
</feature>
<proteinExistence type="predicted"/>
<comment type="caution">
    <text evidence="2">The sequence shown here is derived from an EMBL/GenBank/DDBJ whole genome shotgun (WGS) entry which is preliminary data.</text>
</comment>
<dbReference type="GO" id="GO:0016301">
    <property type="term" value="F:kinase activity"/>
    <property type="evidence" value="ECO:0007669"/>
    <property type="project" value="InterPro"/>
</dbReference>
<dbReference type="InterPro" id="IPR013815">
    <property type="entry name" value="ATP_grasp_subdomain_1"/>
</dbReference>
<organism evidence="2">
    <name type="scientific">marine sediment metagenome</name>
    <dbReference type="NCBI Taxonomy" id="412755"/>
    <lineage>
        <taxon>unclassified sequences</taxon>
        <taxon>metagenomes</taxon>
        <taxon>ecological metagenomes</taxon>
    </lineage>
</organism>
<evidence type="ECO:0000313" key="2">
    <source>
        <dbReference type="EMBL" id="KKM25906.1"/>
    </source>
</evidence>
<gene>
    <name evidence="2" type="ORF">LCGC14_1590230</name>
</gene>
<dbReference type="Pfam" id="PF01326">
    <property type="entry name" value="PPDK_N"/>
    <property type="match status" value="1"/>
</dbReference>
<accession>A0A0F9IE41</accession>
<dbReference type="AlphaFoldDB" id="A0A0F9IE41"/>
<dbReference type="EMBL" id="LAZR01012616">
    <property type="protein sequence ID" value="KKM25906.1"/>
    <property type="molecule type" value="Genomic_DNA"/>
</dbReference>
<sequence>EIELASRVRSIRDDEFNSTESHRQFLISLIHNRRMRRQKGIVIQFDPKGFDADSEFFRIGTGSLGGKARGLAFVSTLLHRNPTLEKKYEQINTFIPQSLVIATDVFETFVENNQLKTLAKQNLADEAITEKFYQSEFLPDIKDQLRTYLSHISYPLAVRSSSLLEDSQFRAYAGLYITYMLSNDHPDLECRLEQLVNAIKMVYASTYFQGPKSFSRRVGYRTEEEKMAVIIQQLVGKKYDRYFYPTISGLAQSHNYYPFSKMKPEDGITMIALGLGRTVMEGGRTLRFSPSHPELLPQCSTVDDILENTQRFFYALKINEPICRLGVNDGATLAKREIIDATEELPIKVLSSTYIPEEHRIRDSGGMKGYPVVTFASILKHNLFPLADILKDILAIGQEGMGCPVEIEFSVDLNSDKTGQHQFAILQIRPMSAREEMMNVDILPEDFHRAFCVSQHALGNTVNEEIFDIVYIKPDTFDPTFTLEIAHQIGQINAKLLKAGRKYLLIGPGRWGSADRWLGIPVKWSDICGVGAIIETSHATLNAESSQGSHFFHNITSLGINYLTVHAKKGNRMDWQWLTALPLTTETAYVAHAALDHSMTMKVDGRKSQGVILYR</sequence>
<evidence type="ECO:0000259" key="1">
    <source>
        <dbReference type="Pfam" id="PF01326"/>
    </source>
</evidence>
<feature type="domain" description="Pyruvate phosphate dikinase AMP/ATP-binding" evidence="1">
    <location>
        <begin position="63"/>
        <end position="440"/>
    </location>
</feature>
<dbReference type="Gene3D" id="3.30.1490.20">
    <property type="entry name" value="ATP-grasp fold, A domain"/>
    <property type="match status" value="1"/>
</dbReference>
<dbReference type="SUPFAM" id="SSF56059">
    <property type="entry name" value="Glutathione synthetase ATP-binding domain-like"/>
    <property type="match status" value="1"/>
</dbReference>
<dbReference type="InterPro" id="IPR002192">
    <property type="entry name" value="PPDK_AMP/ATP-bd"/>
</dbReference>
<name>A0A0F9IE41_9ZZZZ</name>